<evidence type="ECO:0000313" key="2">
    <source>
        <dbReference type="EMBL" id="OQV22467.1"/>
    </source>
</evidence>
<organism evidence="2 3">
    <name type="scientific">Hypsibius exemplaris</name>
    <name type="common">Freshwater tardigrade</name>
    <dbReference type="NCBI Taxonomy" id="2072580"/>
    <lineage>
        <taxon>Eukaryota</taxon>
        <taxon>Metazoa</taxon>
        <taxon>Ecdysozoa</taxon>
        <taxon>Tardigrada</taxon>
        <taxon>Eutardigrada</taxon>
        <taxon>Parachela</taxon>
        <taxon>Hypsibioidea</taxon>
        <taxon>Hypsibiidae</taxon>
        <taxon>Hypsibius</taxon>
    </lineage>
</organism>
<feature type="compositionally biased region" description="Basic and acidic residues" evidence="1">
    <location>
        <begin position="114"/>
        <end position="123"/>
    </location>
</feature>
<proteinExistence type="predicted"/>
<dbReference type="Proteomes" id="UP000192578">
    <property type="component" value="Unassembled WGS sequence"/>
</dbReference>
<gene>
    <name evidence="2" type="ORF">BV898_03640</name>
</gene>
<dbReference type="GO" id="GO:0022008">
    <property type="term" value="P:neurogenesis"/>
    <property type="evidence" value="ECO:0007669"/>
    <property type="project" value="InterPro"/>
</dbReference>
<dbReference type="OrthoDB" id="6760377at2759"/>
<feature type="region of interest" description="Disordered" evidence="1">
    <location>
        <begin position="81"/>
        <end position="189"/>
    </location>
</feature>
<reference evidence="3" key="1">
    <citation type="submission" date="2017-01" db="EMBL/GenBank/DDBJ databases">
        <title>Comparative genomics of anhydrobiosis in the tardigrade Hypsibius dujardini.</title>
        <authorList>
            <person name="Yoshida Y."/>
            <person name="Koutsovoulos G."/>
            <person name="Laetsch D."/>
            <person name="Stevens L."/>
            <person name="Kumar S."/>
            <person name="Horikawa D."/>
            <person name="Ishino K."/>
            <person name="Komine S."/>
            <person name="Tomita M."/>
            <person name="Blaxter M."/>
            <person name="Arakawa K."/>
        </authorList>
    </citation>
    <scope>NUCLEOTIDE SEQUENCE [LARGE SCALE GENOMIC DNA]</scope>
    <source>
        <strain evidence="3">Z151</strain>
    </source>
</reference>
<feature type="compositionally biased region" description="Basic and acidic residues" evidence="1">
    <location>
        <begin position="168"/>
        <end position="182"/>
    </location>
</feature>
<evidence type="ECO:0000256" key="1">
    <source>
        <dbReference type="SAM" id="MobiDB-lite"/>
    </source>
</evidence>
<feature type="compositionally biased region" description="Polar residues" evidence="1">
    <location>
        <begin position="84"/>
        <end position="96"/>
    </location>
</feature>
<dbReference type="InterPro" id="IPR039041">
    <property type="entry name" value="Nav/unc-53"/>
</dbReference>
<feature type="compositionally biased region" description="Polar residues" evidence="1">
    <location>
        <begin position="126"/>
        <end position="139"/>
    </location>
</feature>
<sequence>MSHRLEMLTNSAQRKDGELVDLRRTIESLRKQGAEAGLISAATPISPGLIRRHTFTSAKDAAGTRKSIDLILSLPANVHGLDASLNSNCRQTTTSMRTERRGATKRKAGTAPHPDPDDLKSHLPSDLSTSVPNSPLLQASRTSSRVSRNSSIDQSSGMKSASSFSALDRMDEREERMEEQQGERSSLVAELQQQLRQKEMDLNDFRMEALKSEQQLDQYKESMTR</sequence>
<evidence type="ECO:0000313" key="3">
    <source>
        <dbReference type="Proteomes" id="UP000192578"/>
    </source>
</evidence>
<dbReference type="AlphaFoldDB" id="A0A1W0X4I3"/>
<name>A0A1W0X4I3_HYPEX</name>
<accession>A0A1W0X4I3</accession>
<protein>
    <submittedName>
        <fullName evidence="2">Uncharacterized protein</fullName>
    </submittedName>
</protein>
<feature type="compositionally biased region" description="Low complexity" evidence="1">
    <location>
        <begin position="140"/>
        <end position="165"/>
    </location>
</feature>
<dbReference type="PANTHER" id="PTHR12784:SF28">
    <property type="entry name" value="PROTEIN SICKIE"/>
    <property type="match status" value="1"/>
</dbReference>
<comment type="caution">
    <text evidence="2">The sequence shown here is derived from an EMBL/GenBank/DDBJ whole genome shotgun (WGS) entry which is preliminary data.</text>
</comment>
<dbReference type="PANTHER" id="PTHR12784">
    <property type="entry name" value="STEERIN"/>
    <property type="match status" value="1"/>
</dbReference>
<keyword evidence="3" id="KW-1185">Reference proteome</keyword>
<dbReference type="EMBL" id="MTYJ01000017">
    <property type="protein sequence ID" value="OQV22467.1"/>
    <property type="molecule type" value="Genomic_DNA"/>
</dbReference>